<evidence type="ECO:0000256" key="1">
    <source>
        <dbReference type="SAM" id="MobiDB-lite"/>
    </source>
</evidence>
<feature type="region of interest" description="Disordered" evidence="1">
    <location>
        <begin position="257"/>
        <end position="284"/>
    </location>
</feature>
<evidence type="ECO:0000313" key="3">
    <source>
        <dbReference type="Proteomes" id="UP000406256"/>
    </source>
</evidence>
<evidence type="ECO:0000313" key="2">
    <source>
        <dbReference type="EMBL" id="VVD82653.1"/>
    </source>
</evidence>
<dbReference type="AlphaFoldDB" id="A0A5E4T6Q6"/>
<reference evidence="2 3" key="1">
    <citation type="submission" date="2019-08" db="EMBL/GenBank/DDBJ databases">
        <authorList>
            <person name="Peeters C."/>
        </authorList>
    </citation>
    <scope>NUCLEOTIDE SEQUENCE [LARGE SCALE GENOMIC DNA]</scope>
    <source>
        <strain evidence="2 3">LMG 31108</strain>
    </source>
</reference>
<dbReference type="RefSeq" id="WP_150667971.1">
    <property type="nucleotide sequence ID" value="NZ_CABPSB010000003.1"/>
</dbReference>
<keyword evidence="3" id="KW-1185">Reference proteome</keyword>
<dbReference type="OrthoDB" id="8938400at2"/>
<protein>
    <submittedName>
        <fullName evidence="2">Uncharacterized protein</fullName>
    </submittedName>
</protein>
<accession>A0A5E4T6Q6</accession>
<organism evidence="2 3">
    <name type="scientific">Pandoraea anhela</name>
    <dbReference type="NCBI Taxonomy" id="2508295"/>
    <lineage>
        <taxon>Bacteria</taxon>
        <taxon>Pseudomonadati</taxon>
        <taxon>Pseudomonadota</taxon>
        <taxon>Betaproteobacteria</taxon>
        <taxon>Burkholderiales</taxon>
        <taxon>Burkholderiaceae</taxon>
        <taxon>Pandoraea</taxon>
    </lineage>
</organism>
<dbReference type="Proteomes" id="UP000406256">
    <property type="component" value="Unassembled WGS sequence"/>
</dbReference>
<proteinExistence type="predicted"/>
<dbReference type="EMBL" id="CABPSB010000003">
    <property type="protein sequence ID" value="VVD82653.1"/>
    <property type="molecule type" value="Genomic_DNA"/>
</dbReference>
<name>A0A5E4T6Q6_9BURK</name>
<feature type="compositionally biased region" description="Low complexity" evidence="1">
    <location>
        <begin position="272"/>
        <end position="281"/>
    </location>
</feature>
<feature type="region of interest" description="Disordered" evidence="1">
    <location>
        <begin position="332"/>
        <end position="356"/>
    </location>
</feature>
<gene>
    <name evidence="2" type="ORF">PAN31108_01188</name>
</gene>
<sequence>MHVPSQPLPGYWPQLSDWQVKAGEAPTRRPAASFTSIRNRLPEGHAIRTGSRGASAHVVPTDLRTELGTEMGMGMATGMGPEMPTKNGCRGVHVDDYTHNVLTALVTPKDGCPSRRYARNAELRNSVATALALHPQGGDALLEAWLKALGLPSLLRDEPQYLPGTLAALRYDVGSRIVAIGRSQFPDLAQLDAPGDFALHAAGARELSYLDGESPHAAQVAHDHKRILDFHYGAAGVSTWQSLPGAERLHDSREGLDRRAGHDVNGSGEHSAAGATGTARAPTHEARRIDAFIAHLERCRQRVEPQRIRSKARGRIPIQQTPATPALLTMAHEAQAQRARRKASKPKPPPYPLSPQHDILYNCTLL</sequence>